<proteinExistence type="predicted"/>
<evidence type="ECO:0000313" key="1">
    <source>
        <dbReference type="EMBL" id="MDF0602232.1"/>
    </source>
</evidence>
<evidence type="ECO:0000313" key="2">
    <source>
        <dbReference type="Proteomes" id="UP001220964"/>
    </source>
</evidence>
<gene>
    <name evidence="1" type="ORF">P1J78_15940</name>
</gene>
<comment type="caution">
    <text evidence="1">The sequence shown here is derived from an EMBL/GenBank/DDBJ whole genome shotgun (WGS) entry which is preliminary data.</text>
</comment>
<dbReference type="AlphaFoldDB" id="A0AAE3NUC5"/>
<sequence>MVLLYDIEGDDADHDDWHSHEHFRERLSVPGFLRATRWIAEDEGPRNFVIYEVTGTDIATSQPYLDRLNNPTPWTSAMMPRFRGMTRGFCEVVAGAGLGLGTAALVLRFTPAAGTEADFTEGLRTVLPDLTMRRGLVAAHLLRPAPPPPMTREQELRGRDREVPWLVVVSGYDAAALAPLGDLGLTQLGAGAVASGRYRLHHTAIAEEAGR</sequence>
<accession>A0AAE3NUC5</accession>
<dbReference type="RefSeq" id="WP_275568364.1">
    <property type="nucleotide sequence ID" value="NZ_JARGYC010000045.1"/>
</dbReference>
<dbReference type="EMBL" id="JARGYC010000045">
    <property type="protein sequence ID" value="MDF0602232.1"/>
    <property type="molecule type" value="Genomic_DNA"/>
</dbReference>
<protein>
    <submittedName>
        <fullName evidence="1">Uncharacterized protein</fullName>
    </submittedName>
</protein>
<name>A0AAE3NUC5_9RHOB</name>
<keyword evidence="2" id="KW-1185">Reference proteome</keyword>
<dbReference type="Proteomes" id="UP001220964">
    <property type="component" value="Unassembled WGS sequence"/>
</dbReference>
<reference evidence="1" key="1">
    <citation type="submission" date="2023-03" db="EMBL/GenBank/DDBJ databases">
        <title>Multiphase analysis and comparison of six strains from genera Psychromarinibacter, Lutimaribacter, and Maritimibacter, including a novel species: Psychromarinibacter sediminicola sp. nov.</title>
        <authorList>
            <person name="Wang Y.-H."/>
            <person name="Ye M.-Q."/>
            <person name="Du Z.-J."/>
        </authorList>
    </citation>
    <scope>NUCLEOTIDE SEQUENCE</scope>
    <source>
        <strain evidence="1">C21-152</strain>
    </source>
</reference>
<organism evidence="1 2">
    <name type="scientific">Psychromarinibacter sediminicola</name>
    <dbReference type="NCBI Taxonomy" id="3033385"/>
    <lineage>
        <taxon>Bacteria</taxon>
        <taxon>Pseudomonadati</taxon>
        <taxon>Pseudomonadota</taxon>
        <taxon>Alphaproteobacteria</taxon>
        <taxon>Rhodobacterales</taxon>
        <taxon>Paracoccaceae</taxon>
        <taxon>Psychromarinibacter</taxon>
    </lineage>
</organism>